<comment type="caution">
    <text evidence="1">The sequence shown here is derived from an EMBL/GenBank/DDBJ whole genome shotgun (WGS) entry which is preliminary data.</text>
</comment>
<dbReference type="STRING" id="35608.A0A2U1LJ05"/>
<reference evidence="1 2" key="1">
    <citation type="journal article" date="2018" name="Mol. Plant">
        <title>The genome of Artemisia annua provides insight into the evolution of Asteraceae family and artemisinin biosynthesis.</title>
        <authorList>
            <person name="Shen Q."/>
            <person name="Zhang L."/>
            <person name="Liao Z."/>
            <person name="Wang S."/>
            <person name="Yan T."/>
            <person name="Shi P."/>
            <person name="Liu M."/>
            <person name="Fu X."/>
            <person name="Pan Q."/>
            <person name="Wang Y."/>
            <person name="Lv Z."/>
            <person name="Lu X."/>
            <person name="Zhang F."/>
            <person name="Jiang W."/>
            <person name="Ma Y."/>
            <person name="Chen M."/>
            <person name="Hao X."/>
            <person name="Li L."/>
            <person name="Tang Y."/>
            <person name="Lv G."/>
            <person name="Zhou Y."/>
            <person name="Sun X."/>
            <person name="Brodelius P.E."/>
            <person name="Rose J.K.C."/>
            <person name="Tang K."/>
        </authorList>
    </citation>
    <scope>NUCLEOTIDE SEQUENCE [LARGE SCALE GENOMIC DNA]</scope>
    <source>
        <strain evidence="2">cv. Huhao1</strain>
        <tissue evidence="1">Leaf</tissue>
    </source>
</reference>
<dbReference type="EMBL" id="PKPP01009135">
    <property type="protein sequence ID" value="PWA48978.1"/>
    <property type="molecule type" value="Genomic_DNA"/>
</dbReference>
<sequence length="69" mass="7920">MRADPDLEKLGCLLIVVAEKDFFKPRVIDYKETLEKSKWGGSIEFMENGGEGHCFYLFDFDPSSDKARV</sequence>
<keyword evidence="1" id="KW-0378">Hydrolase</keyword>
<evidence type="ECO:0000313" key="1">
    <source>
        <dbReference type="EMBL" id="PWA48978.1"/>
    </source>
</evidence>
<evidence type="ECO:0000313" key="2">
    <source>
        <dbReference type="Proteomes" id="UP000245207"/>
    </source>
</evidence>
<dbReference type="Proteomes" id="UP000245207">
    <property type="component" value="Unassembled WGS sequence"/>
</dbReference>
<keyword evidence="2" id="KW-1185">Reference proteome</keyword>
<dbReference type="GO" id="GO:0016787">
    <property type="term" value="F:hydrolase activity"/>
    <property type="evidence" value="ECO:0007669"/>
    <property type="project" value="UniProtKB-KW"/>
</dbReference>
<proteinExistence type="predicted"/>
<name>A0A2U1LJ05_ARTAN</name>
<gene>
    <name evidence="1" type="ORF">CTI12_AA486290</name>
</gene>
<dbReference type="OrthoDB" id="408631at2759"/>
<protein>
    <submittedName>
        <fullName evidence="1">Alpha/Beta hydrolase fold protein</fullName>
    </submittedName>
</protein>
<dbReference type="AlphaFoldDB" id="A0A2U1LJ05"/>
<accession>A0A2U1LJ05</accession>
<organism evidence="1 2">
    <name type="scientific">Artemisia annua</name>
    <name type="common">Sweet wormwood</name>
    <dbReference type="NCBI Taxonomy" id="35608"/>
    <lineage>
        <taxon>Eukaryota</taxon>
        <taxon>Viridiplantae</taxon>
        <taxon>Streptophyta</taxon>
        <taxon>Embryophyta</taxon>
        <taxon>Tracheophyta</taxon>
        <taxon>Spermatophyta</taxon>
        <taxon>Magnoliopsida</taxon>
        <taxon>eudicotyledons</taxon>
        <taxon>Gunneridae</taxon>
        <taxon>Pentapetalae</taxon>
        <taxon>asterids</taxon>
        <taxon>campanulids</taxon>
        <taxon>Asterales</taxon>
        <taxon>Asteraceae</taxon>
        <taxon>Asteroideae</taxon>
        <taxon>Anthemideae</taxon>
        <taxon>Artemisiinae</taxon>
        <taxon>Artemisia</taxon>
    </lineage>
</organism>
<dbReference type="SUPFAM" id="SSF53474">
    <property type="entry name" value="alpha/beta-Hydrolases"/>
    <property type="match status" value="1"/>
</dbReference>
<dbReference type="InterPro" id="IPR029058">
    <property type="entry name" value="AB_hydrolase_fold"/>
</dbReference>
<dbReference type="Gene3D" id="3.40.50.1820">
    <property type="entry name" value="alpha/beta hydrolase"/>
    <property type="match status" value="1"/>
</dbReference>